<feature type="region of interest" description="Disordered" evidence="1">
    <location>
        <begin position="1"/>
        <end position="34"/>
    </location>
</feature>
<gene>
    <name evidence="2" type="ORF">EX30DRAFT_340190</name>
</gene>
<protein>
    <submittedName>
        <fullName evidence="2">Uncharacterized protein</fullName>
    </submittedName>
</protein>
<name>A0A4S2N059_9PEZI</name>
<dbReference type="AlphaFoldDB" id="A0A4S2N059"/>
<feature type="compositionally biased region" description="Low complexity" evidence="1">
    <location>
        <begin position="11"/>
        <end position="21"/>
    </location>
</feature>
<accession>A0A4S2N059</accession>
<reference evidence="2 3" key="1">
    <citation type="submission" date="2019-04" db="EMBL/GenBank/DDBJ databases">
        <title>Comparative genomics and transcriptomics to analyze fruiting body development in filamentous ascomycetes.</title>
        <authorList>
            <consortium name="DOE Joint Genome Institute"/>
            <person name="Lutkenhaus R."/>
            <person name="Traeger S."/>
            <person name="Breuer J."/>
            <person name="Kuo A."/>
            <person name="Lipzen A."/>
            <person name="Pangilinan J."/>
            <person name="Dilworth D."/>
            <person name="Sandor L."/>
            <person name="Poggeler S."/>
            <person name="Barry K."/>
            <person name="Grigoriev I.V."/>
            <person name="Nowrousian M."/>
        </authorList>
    </citation>
    <scope>NUCLEOTIDE SEQUENCE [LARGE SCALE GENOMIC DNA]</scope>
    <source>
        <strain evidence="2 3">CBS 389.68</strain>
    </source>
</reference>
<dbReference type="Proteomes" id="UP000298138">
    <property type="component" value="Unassembled WGS sequence"/>
</dbReference>
<feature type="compositionally biased region" description="Polar residues" evidence="1">
    <location>
        <begin position="1"/>
        <end position="10"/>
    </location>
</feature>
<dbReference type="EMBL" id="ML220116">
    <property type="protein sequence ID" value="TGZ82316.1"/>
    <property type="molecule type" value="Genomic_DNA"/>
</dbReference>
<evidence type="ECO:0000256" key="1">
    <source>
        <dbReference type="SAM" id="MobiDB-lite"/>
    </source>
</evidence>
<sequence>MAQLSSHSRFSSLPASSVATPLSPPLSPASRALPLLRRRRRPIFHLNRRSRGMQYRRLRSYDAMRCAAGLCNADSS</sequence>
<organism evidence="2 3">
    <name type="scientific">Ascodesmis nigricans</name>
    <dbReference type="NCBI Taxonomy" id="341454"/>
    <lineage>
        <taxon>Eukaryota</taxon>
        <taxon>Fungi</taxon>
        <taxon>Dikarya</taxon>
        <taxon>Ascomycota</taxon>
        <taxon>Pezizomycotina</taxon>
        <taxon>Pezizomycetes</taxon>
        <taxon>Pezizales</taxon>
        <taxon>Ascodesmidaceae</taxon>
        <taxon>Ascodesmis</taxon>
    </lineage>
</organism>
<evidence type="ECO:0000313" key="2">
    <source>
        <dbReference type="EMBL" id="TGZ82316.1"/>
    </source>
</evidence>
<keyword evidence="3" id="KW-1185">Reference proteome</keyword>
<evidence type="ECO:0000313" key="3">
    <source>
        <dbReference type="Proteomes" id="UP000298138"/>
    </source>
</evidence>
<proteinExistence type="predicted"/>
<dbReference type="InParanoid" id="A0A4S2N059"/>